<feature type="coiled-coil region" evidence="1">
    <location>
        <begin position="759"/>
        <end position="790"/>
    </location>
</feature>
<accession>A0A2T9Z0A8</accession>
<evidence type="ECO:0000256" key="2">
    <source>
        <dbReference type="SAM" id="MobiDB-lite"/>
    </source>
</evidence>
<dbReference type="STRING" id="133385.A0A2T9Z0A8"/>
<comment type="caution">
    <text evidence="3">The sequence shown here is derived from an EMBL/GenBank/DDBJ whole genome shotgun (WGS) entry which is preliminary data.</text>
</comment>
<feature type="region of interest" description="Disordered" evidence="2">
    <location>
        <begin position="374"/>
        <end position="430"/>
    </location>
</feature>
<reference evidence="3 4" key="1">
    <citation type="journal article" date="2018" name="MBio">
        <title>Comparative Genomics Reveals the Core Gene Toolbox for the Fungus-Insect Symbiosis.</title>
        <authorList>
            <person name="Wang Y."/>
            <person name="Stata M."/>
            <person name="Wang W."/>
            <person name="Stajich J.E."/>
            <person name="White M.M."/>
            <person name="Moncalvo J.M."/>
        </authorList>
    </citation>
    <scope>NUCLEOTIDE SEQUENCE [LARGE SCALE GENOMIC DNA]</scope>
    <source>
        <strain evidence="3 4">SWE-8-4</strain>
    </source>
</reference>
<evidence type="ECO:0000256" key="1">
    <source>
        <dbReference type="SAM" id="Coils"/>
    </source>
</evidence>
<dbReference type="Proteomes" id="UP000245383">
    <property type="component" value="Unassembled WGS sequence"/>
</dbReference>
<keyword evidence="1" id="KW-0175">Coiled coil</keyword>
<protein>
    <recommendedName>
        <fullName evidence="5">Centrosomin N-terminal motif 1 domain-containing protein</fullName>
    </recommendedName>
</protein>
<feature type="coiled-coil region" evidence="1">
    <location>
        <begin position="845"/>
        <end position="879"/>
    </location>
</feature>
<evidence type="ECO:0000313" key="3">
    <source>
        <dbReference type="EMBL" id="PVU98030.1"/>
    </source>
</evidence>
<keyword evidence="4" id="KW-1185">Reference proteome</keyword>
<evidence type="ECO:0008006" key="5">
    <source>
        <dbReference type="Google" id="ProtNLM"/>
    </source>
</evidence>
<evidence type="ECO:0000313" key="4">
    <source>
        <dbReference type="Proteomes" id="UP000245383"/>
    </source>
</evidence>
<proteinExistence type="predicted"/>
<dbReference type="AlphaFoldDB" id="A0A2T9Z0A8"/>
<gene>
    <name evidence="3" type="ORF">BB561_000134</name>
</gene>
<sequence>MERSDNHLNCSAESYGNSAFIDAENEFYEKSNNQGSHFNDRALMERQNRVEGFITGAQNIHKQEFSTDSDSNINTSKISRDQLSLQHNIKKFGLTLPNNAFSDTKDGFSYSELNLAHRNSKITNSSAILDSYITENKLEFLKNKNYNKKSYPLSTFDYNKLSSLTQPDTTLDIDAKSQLLDSLRRNRCTSITEHKNVNRFITPPSNTLYKNMLSQTHRNRLSTDKSSTNNTLTLHHYDTQSLVESRNIDYSSKHDRKIQIQNENNQAYSSTGYRRRSNRKSNLFNDFSSLNQNVKNDQYSASAFFNTPKLKKYLVGSSSRDIENERKQAIQKSFSTTNHSFDSQSNSLVAKINTKDDFTQLRFINQPLFRRNSLSSKIPDPLSPATKKSHNKRHTFQLSRDLNLNSLKDLTPPKFSSAEQNKQKKNSSILDYEKSAQGFTENYNKYAERSDPRESLPLTIKTNSFNIDDHIYSPLSIKGSSLISNTLSNQDTIQEFNDSHSYSKTESDSEKNTPEADIKEMNSKIQNLHKENFDLKINNKTLIDSLNQLSQDSDASVFMAEFLRSKAINNRANQKIEKYQSQILKLKNEIDFLSEKLSECSKCNLDHGMSELEKLMFKKMENKVLILEEDLVSAKSDLKMYQEIILNFKNENLVLKEHLRAAQDQIKNELKILKFENANSIGGFNPSYIYSDSSSSSSHNKATGYSKRCRAGTIDTNESFDPSENSEITCGAQNAAINAELTLNGSNNQNNPMELLRIIQNLKKNKDSSIEKYDKACRRYESELAKFDEKLSKTQTFNEYLKDENSSLEKDKYILELKNSQLEHFIKKNLACDSKNENTLNELSIERLMEKVKTMESELDVKNDKIKSLNQELVQVTDAESSYLKKKDYSNTNLSCYSNESFKSSRILPENLKISSDSKTWSDTKDSSSSEIPLLSPDWHQVDNAQFERSLKISDTGHKANNNSYYKNARKSDANFIAGSVDDIHHLSSAYSESSLKDPKLAESVGLNAQLVFENKSKASRVASIRKIKPFGPYV</sequence>
<dbReference type="EMBL" id="MBFR01000004">
    <property type="protein sequence ID" value="PVU98030.1"/>
    <property type="molecule type" value="Genomic_DNA"/>
</dbReference>
<name>A0A2T9Z0A8_9FUNG</name>
<organism evidence="3 4">
    <name type="scientific">Smittium simulii</name>
    <dbReference type="NCBI Taxonomy" id="133385"/>
    <lineage>
        <taxon>Eukaryota</taxon>
        <taxon>Fungi</taxon>
        <taxon>Fungi incertae sedis</taxon>
        <taxon>Zoopagomycota</taxon>
        <taxon>Kickxellomycotina</taxon>
        <taxon>Harpellomycetes</taxon>
        <taxon>Harpellales</taxon>
        <taxon>Legeriomycetaceae</taxon>
        <taxon>Smittium</taxon>
    </lineage>
</organism>
<feature type="compositionally biased region" description="Polar residues" evidence="2">
    <location>
        <begin position="396"/>
        <end position="408"/>
    </location>
</feature>
<feature type="coiled-coil region" evidence="1">
    <location>
        <begin position="569"/>
        <end position="637"/>
    </location>
</feature>
<dbReference type="OrthoDB" id="5560156at2759"/>